<comment type="function">
    <text evidence="8">Toxic component of a toxin-antitoxin (TA) system. An RNase.</text>
</comment>
<evidence type="ECO:0000256" key="4">
    <source>
        <dbReference type="ARBA" id="ARBA00022723"/>
    </source>
</evidence>
<reference evidence="10 11" key="1">
    <citation type="submission" date="2020-12" db="EMBL/GenBank/DDBJ databases">
        <title>Bacterial novel species Pedobacter sp. SD-b isolated from soil.</title>
        <authorList>
            <person name="Jung H.-Y."/>
        </authorList>
    </citation>
    <scope>NUCLEOTIDE SEQUENCE [LARGE SCALE GENOMIC DNA]</scope>
    <source>
        <strain evidence="10 11">SD-b</strain>
    </source>
</reference>
<keyword evidence="8" id="KW-0800">Toxin</keyword>
<dbReference type="RefSeq" id="WP_200586896.1">
    <property type="nucleotide sequence ID" value="NZ_JAEHFY010000017.1"/>
</dbReference>
<dbReference type="SUPFAM" id="SSF88723">
    <property type="entry name" value="PIN domain-like"/>
    <property type="match status" value="1"/>
</dbReference>
<dbReference type="EC" id="3.1.-.-" evidence="8"/>
<dbReference type="EMBL" id="JAEHFY010000017">
    <property type="protein sequence ID" value="MBK0383787.1"/>
    <property type="molecule type" value="Genomic_DNA"/>
</dbReference>
<dbReference type="PANTHER" id="PTHR33653">
    <property type="entry name" value="RIBONUCLEASE VAPC2"/>
    <property type="match status" value="1"/>
</dbReference>
<evidence type="ECO:0000256" key="6">
    <source>
        <dbReference type="ARBA" id="ARBA00022842"/>
    </source>
</evidence>
<feature type="domain" description="PIN" evidence="9">
    <location>
        <begin position="5"/>
        <end position="119"/>
    </location>
</feature>
<accession>A0ABS1BLX6</accession>
<dbReference type="HAMAP" id="MF_00265">
    <property type="entry name" value="VapC_Nob1"/>
    <property type="match status" value="1"/>
</dbReference>
<feature type="binding site" evidence="8">
    <location>
        <position position="99"/>
    </location>
    <ligand>
        <name>Mg(2+)</name>
        <dbReference type="ChEBI" id="CHEBI:18420"/>
    </ligand>
</feature>
<evidence type="ECO:0000256" key="5">
    <source>
        <dbReference type="ARBA" id="ARBA00022801"/>
    </source>
</evidence>
<evidence type="ECO:0000256" key="1">
    <source>
        <dbReference type="ARBA" id="ARBA00001946"/>
    </source>
</evidence>
<comment type="cofactor">
    <cofactor evidence="1 8">
        <name>Mg(2+)</name>
        <dbReference type="ChEBI" id="CHEBI:18420"/>
    </cofactor>
</comment>
<evidence type="ECO:0000256" key="3">
    <source>
        <dbReference type="ARBA" id="ARBA00022722"/>
    </source>
</evidence>
<comment type="caution">
    <text evidence="10">The sequence shown here is derived from an EMBL/GenBank/DDBJ whole genome shotgun (WGS) entry which is preliminary data.</text>
</comment>
<comment type="similarity">
    <text evidence="7 8">Belongs to the PINc/VapC protein family.</text>
</comment>
<name>A0ABS1BLX6_9SPHI</name>
<proteinExistence type="inferred from homology"/>
<dbReference type="Gene3D" id="3.40.50.1010">
    <property type="entry name" value="5'-nuclease"/>
    <property type="match status" value="1"/>
</dbReference>
<feature type="binding site" evidence="8">
    <location>
        <position position="8"/>
    </location>
    <ligand>
        <name>Mg(2+)</name>
        <dbReference type="ChEBI" id="CHEBI:18420"/>
    </ligand>
</feature>
<dbReference type="CDD" id="cd18741">
    <property type="entry name" value="PIN_VapC4-5_FitB-like"/>
    <property type="match status" value="1"/>
</dbReference>
<dbReference type="Proteomes" id="UP000660024">
    <property type="component" value="Unassembled WGS sequence"/>
</dbReference>
<keyword evidence="11" id="KW-1185">Reference proteome</keyword>
<dbReference type="Pfam" id="PF01850">
    <property type="entry name" value="PIN"/>
    <property type="match status" value="1"/>
</dbReference>
<sequence length="136" mass="15508">MEVKVICDSDVLIDYWDNTKNRHLATKHIINNIIGIDKVLISAISYMELMVGVKNKLDLIKVQKNLKTFNFILLSETITKISLELLNNYRLSHGLSIPDCMIAATALNTGIELFTYNTKDFIFIENLKLYNAALTK</sequence>
<dbReference type="InterPro" id="IPR029060">
    <property type="entry name" value="PIN-like_dom_sf"/>
</dbReference>
<protein>
    <recommendedName>
        <fullName evidence="8">Ribonuclease VapC</fullName>
        <shortName evidence="8">RNase VapC</shortName>
        <ecNumber evidence="8">3.1.-.-</ecNumber>
    </recommendedName>
    <alternativeName>
        <fullName evidence="8">Toxin VapC</fullName>
    </alternativeName>
</protein>
<evidence type="ECO:0000313" key="10">
    <source>
        <dbReference type="EMBL" id="MBK0383787.1"/>
    </source>
</evidence>
<keyword evidence="4 8" id="KW-0479">Metal-binding</keyword>
<evidence type="ECO:0000259" key="9">
    <source>
        <dbReference type="Pfam" id="PF01850"/>
    </source>
</evidence>
<evidence type="ECO:0000256" key="2">
    <source>
        <dbReference type="ARBA" id="ARBA00022649"/>
    </source>
</evidence>
<evidence type="ECO:0000313" key="11">
    <source>
        <dbReference type="Proteomes" id="UP000660024"/>
    </source>
</evidence>
<dbReference type="InterPro" id="IPR050556">
    <property type="entry name" value="Type_II_TA_system_RNase"/>
</dbReference>
<dbReference type="PANTHER" id="PTHR33653:SF1">
    <property type="entry name" value="RIBONUCLEASE VAPC2"/>
    <property type="match status" value="1"/>
</dbReference>
<keyword evidence="3 8" id="KW-0540">Nuclease</keyword>
<organism evidence="10 11">
    <name type="scientific">Pedobacter segetis</name>
    <dbReference type="NCBI Taxonomy" id="2793069"/>
    <lineage>
        <taxon>Bacteria</taxon>
        <taxon>Pseudomonadati</taxon>
        <taxon>Bacteroidota</taxon>
        <taxon>Sphingobacteriia</taxon>
        <taxon>Sphingobacteriales</taxon>
        <taxon>Sphingobacteriaceae</taxon>
        <taxon>Pedobacter</taxon>
    </lineage>
</organism>
<gene>
    <name evidence="8" type="primary">vapC</name>
    <name evidence="10" type="ORF">I5M32_12530</name>
</gene>
<evidence type="ECO:0000256" key="8">
    <source>
        <dbReference type="HAMAP-Rule" id="MF_00265"/>
    </source>
</evidence>
<dbReference type="InterPro" id="IPR002716">
    <property type="entry name" value="PIN_dom"/>
</dbReference>
<keyword evidence="6 8" id="KW-0460">Magnesium</keyword>
<evidence type="ECO:0000256" key="7">
    <source>
        <dbReference type="ARBA" id="ARBA00038093"/>
    </source>
</evidence>
<keyword evidence="2 8" id="KW-1277">Toxin-antitoxin system</keyword>
<keyword evidence="5 8" id="KW-0378">Hydrolase</keyword>
<dbReference type="InterPro" id="IPR022907">
    <property type="entry name" value="VapC_family"/>
</dbReference>